<dbReference type="GO" id="GO:0071973">
    <property type="term" value="P:bacterial-type flagellum-dependent cell motility"/>
    <property type="evidence" value="ECO:0007669"/>
    <property type="project" value="InterPro"/>
</dbReference>
<organism evidence="6 7">
    <name type="scientific">bacterium (Candidatus Blackallbacteria) CG17_big_fil_post_rev_8_21_14_2_50_48_46</name>
    <dbReference type="NCBI Taxonomy" id="2014261"/>
    <lineage>
        <taxon>Bacteria</taxon>
        <taxon>Candidatus Blackallbacteria</taxon>
    </lineage>
</organism>
<dbReference type="GO" id="GO:0030288">
    <property type="term" value="C:outer membrane-bounded periplasmic space"/>
    <property type="evidence" value="ECO:0007669"/>
    <property type="project" value="InterPro"/>
</dbReference>
<dbReference type="EMBL" id="PFFQ01000014">
    <property type="protein sequence ID" value="PIW18136.1"/>
    <property type="molecule type" value="Genomic_DNA"/>
</dbReference>
<comment type="subcellular location">
    <subcellularLocation>
        <location evidence="2 5">Bacterial flagellum basal body</location>
    </subcellularLocation>
</comment>
<keyword evidence="4 5" id="KW-0975">Bacterial flagellum</keyword>
<dbReference type="Proteomes" id="UP000231019">
    <property type="component" value="Unassembled WGS sequence"/>
</dbReference>
<evidence type="ECO:0000256" key="5">
    <source>
        <dbReference type="HAMAP-Rule" id="MF_00416"/>
    </source>
</evidence>
<evidence type="ECO:0000256" key="2">
    <source>
        <dbReference type="ARBA" id="ARBA00004117"/>
    </source>
</evidence>
<feature type="chain" id="PRO_5015012424" description="Flagellar P-ring protein" evidence="5">
    <location>
        <begin position="24"/>
        <end position="398"/>
    </location>
</feature>
<reference evidence="6 7" key="1">
    <citation type="submission" date="2017-09" db="EMBL/GenBank/DDBJ databases">
        <title>Depth-based differentiation of microbial function through sediment-hosted aquifers and enrichment of novel symbionts in the deep terrestrial subsurface.</title>
        <authorList>
            <person name="Probst A.J."/>
            <person name="Ladd B."/>
            <person name="Jarett J.K."/>
            <person name="Geller-Mcgrath D.E."/>
            <person name="Sieber C.M."/>
            <person name="Emerson J.B."/>
            <person name="Anantharaman K."/>
            <person name="Thomas B.C."/>
            <person name="Malmstrom R."/>
            <person name="Stieglmeier M."/>
            <person name="Klingl A."/>
            <person name="Woyke T."/>
            <person name="Ryan C.M."/>
            <person name="Banfield J.F."/>
        </authorList>
    </citation>
    <scope>NUCLEOTIDE SEQUENCE [LARGE SCALE GENOMIC DNA]</scope>
    <source>
        <strain evidence="6">CG17_big_fil_post_rev_8_21_14_2_50_48_46</strain>
    </source>
</reference>
<dbReference type="AlphaFoldDB" id="A0A2M7G8K9"/>
<dbReference type="NCBIfam" id="NF003676">
    <property type="entry name" value="PRK05303.1"/>
    <property type="match status" value="1"/>
</dbReference>
<evidence type="ECO:0000256" key="4">
    <source>
        <dbReference type="ARBA" id="ARBA00023143"/>
    </source>
</evidence>
<protein>
    <recommendedName>
        <fullName evidence="5">Flagellar P-ring protein</fullName>
    </recommendedName>
    <alternativeName>
        <fullName evidence="5">Basal body P-ring protein</fullName>
    </alternativeName>
</protein>
<proteinExistence type="inferred from homology"/>
<accession>A0A2M7G8K9</accession>
<dbReference type="PANTHER" id="PTHR30381">
    <property type="entry name" value="FLAGELLAR P-RING PERIPLASMIC PROTEIN FLGI"/>
    <property type="match status" value="1"/>
</dbReference>
<evidence type="ECO:0000313" key="6">
    <source>
        <dbReference type="EMBL" id="PIW18136.1"/>
    </source>
</evidence>
<dbReference type="Pfam" id="PF02119">
    <property type="entry name" value="FlgI"/>
    <property type="match status" value="1"/>
</dbReference>
<keyword evidence="6" id="KW-0282">Flagellum</keyword>
<dbReference type="HAMAP" id="MF_00416">
    <property type="entry name" value="FlgI"/>
    <property type="match status" value="1"/>
</dbReference>
<dbReference type="InterPro" id="IPR001782">
    <property type="entry name" value="Flag_FlgI"/>
</dbReference>
<dbReference type="PRINTS" id="PR01010">
    <property type="entry name" value="FLGPRINGFLGI"/>
</dbReference>
<evidence type="ECO:0000313" key="7">
    <source>
        <dbReference type="Proteomes" id="UP000231019"/>
    </source>
</evidence>
<evidence type="ECO:0000256" key="1">
    <source>
        <dbReference type="ARBA" id="ARBA00002591"/>
    </source>
</evidence>
<dbReference type="PANTHER" id="PTHR30381:SF0">
    <property type="entry name" value="FLAGELLAR P-RING PROTEIN"/>
    <property type="match status" value="1"/>
</dbReference>
<comment type="caution">
    <text evidence="6">The sequence shown here is derived from an EMBL/GenBank/DDBJ whole genome shotgun (WGS) entry which is preliminary data.</text>
</comment>
<keyword evidence="3 5" id="KW-0732">Signal</keyword>
<gene>
    <name evidence="5 6" type="primary">flgI</name>
    <name evidence="6" type="ORF">COW36_06300</name>
</gene>
<comment type="similarity">
    <text evidence="5">Belongs to the FlgI family.</text>
</comment>
<keyword evidence="6" id="KW-0966">Cell projection</keyword>
<evidence type="ECO:0000256" key="3">
    <source>
        <dbReference type="ARBA" id="ARBA00022729"/>
    </source>
</evidence>
<comment type="subunit">
    <text evidence="5">The basal body constitutes a major portion of the flagellar organelle and consists of four rings (L,P,S, and M) mounted on a central rod.</text>
</comment>
<name>A0A2M7G8K9_9BACT</name>
<keyword evidence="6" id="KW-0969">Cilium</keyword>
<comment type="function">
    <text evidence="1 5">Assembles around the rod to form the L-ring and probably protects the motor/basal body from shearing forces during rotation.</text>
</comment>
<sequence length="398" mass="42073" precursor="true">MVRRIFPLLTVALATTLVLPAFAQQNPTGVNPPQQASARSAPIMDVVPPTSVRVKDVVNFRGARYNQLQGFGLITGLDGSGDSANAIPYMRRAMVNMLERFGLPQMPEGSMRPKNVASVMVTVNIPPFAKPGQLIDVTVSSLGDAKSLQNGFLLQTPLRGADGRIYAVAQGPISLGGFGVSTEQGASVTKNATTIGRIPNGAIVEKEIPVTLMDENGYIEAYLINPDFTTATELSDKINKNLLGNAKAVDASTVRVFVTSTYRNNVPELIARIENLTLSPQNGAAKVVMDERTGTIVIGQNVSIGPVSIAHGGLIVKVDAVTTVSQPNPLSQGSTESVTNTSISYEEHKGDTLVLVKGSTVGQLVKSLNSLGVPPRDLITVLQMIKASGALNAHLEIQ</sequence>
<feature type="signal peptide" evidence="5">
    <location>
        <begin position="1"/>
        <end position="23"/>
    </location>
</feature>
<dbReference type="GO" id="GO:0009428">
    <property type="term" value="C:bacterial-type flagellum basal body, distal rod, P ring"/>
    <property type="evidence" value="ECO:0007669"/>
    <property type="project" value="InterPro"/>
</dbReference>
<dbReference type="GO" id="GO:0005198">
    <property type="term" value="F:structural molecule activity"/>
    <property type="evidence" value="ECO:0007669"/>
    <property type="project" value="InterPro"/>
</dbReference>